<sequence length="435" mass="47470">MPRLTRKANAEKAPETGSGNNVKNKQQKTSHSASASHSQHDNKARDRVLVIGADLAVGALTAARLGQVADLTVTVRRHDYGVRIQNKGIWVHGGADGKTVTKLSPNDVRVVEGVDKVQSEVFDIVIVACKTEDLPALAPSLKALSENDCYTRKTTFLFAQDGVPFFFPLSDDISDAVKGHKLTCIDPNGVLADAVPVTSCLGCALFGCGEIYDELIDHLTGQSISYGRTKMPSYSDTPLIVTRPKHEDASERIHIGAATTDTYLMSKADSLVRMLCKANLDVVLMPSPAELWTVVFNKLMGHLSYDFIAALTLCDMGMLSENAEARELAGAVMAEARAVGEAAGVTMTSPEERLKLCDTKYDKFNPVRPSALQELLRKRPMEMDILAAYVELAKVLKVDAPRMATLLVLTRMRDHARADSLIPKHDWGAIYRYNS</sequence>
<dbReference type="Pfam" id="PF02558">
    <property type="entry name" value="ApbA"/>
    <property type="match status" value="1"/>
</dbReference>
<evidence type="ECO:0000259" key="2">
    <source>
        <dbReference type="Pfam" id="PF02558"/>
    </source>
</evidence>
<dbReference type="Proteomes" id="UP000660262">
    <property type="component" value="Unassembled WGS sequence"/>
</dbReference>
<feature type="compositionally biased region" description="Polar residues" evidence="1">
    <location>
        <begin position="17"/>
        <end position="29"/>
    </location>
</feature>
<dbReference type="AlphaFoldDB" id="A0A830HQV8"/>
<comment type="caution">
    <text evidence="4">The sequence shown here is derived from an EMBL/GenBank/DDBJ whole genome shotgun (WGS) entry which is preliminary data.</text>
</comment>
<feature type="region of interest" description="Disordered" evidence="1">
    <location>
        <begin position="1"/>
        <end position="43"/>
    </location>
</feature>
<dbReference type="InterPro" id="IPR013328">
    <property type="entry name" value="6PGD_dom2"/>
</dbReference>
<dbReference type="PANTHER" id="PTHR21708:SF26">
    <property type="entry name" value="2-DEHYDROPANTOATE 2-REDUCTASE"/>
    <property type="match status" value="1"/>
</dbReference>
<proteinExistence type="predicted"/>
<dbReference type="Gene3D" id="3.40.50.720">
    <property type="entry name" value="NAD(P)-binding Rossmann-like Domain"/>
    <property type="match status" value="1"/>
</dbReference>
<feature type="domain" description="Ketopantoate reductase N-terminal" evidence="2">
    <location>
        <begin position="49"/>
        <end position="149"/>
    </location>
</feature>
<dbReference type="InterPro" id="IPR013752">
    <property type="entry name" value="KPA_reductase"/>
</dbReference>
<organism evidence="4 5">
    <name type="scientific">Pycnococcus provasolii</name>
    <dbReference type="NCBI Taxonomy" id="41880"/>
    <lineage>
        <taxon>Eukaryota</taxon>
        <taxon>Viridiplantae</taxon>
        <taxon>Chlorophyta</taxon>
        <taxon>Pseudoscourfieldiophyceae</taxon>
        <taxon>Pseudoscourfieldiales</taxon>
        <taxon>Pycnococcaceae</taxon>
        <taxon>Pycnococcus</taxon>
    </lineage>
</organism>
<evidence type="ECO:0000313" key="5">
    <source>
        <dbReference type="Proteomes" id="UP000660262"/>
    </source>
</evidence>
<dbReference type="EMBL" id="BNJQ01000023">
    <property type="protein sequence ID" value="GHP09075.1"/>
    <property type="molecule type" value="Genomic_DNA"/>
</dbReference>
<protein>
    <recommendedName>
        <fullName evidence="6">Ketopantoate reductase C-terminal domain-containing protein</fullName>
    </recommendedName>
</protein>
<evidence type="ECO:0000256" key="1">
    <source>
        <dbReference type="SAM" id="MobiDB-lite"/>
    </source>
</evidence>
<evidence type="ECO:0008006" key="6">
    <source>
        <dbReference type="Google" id="ProtNLM"/>
    </source>
</evidence>
<dbReference type="SUPFAM" id="SSF48179">
    <property type="entry name" value="6-phosphogluconate dehydrogenase C-terminal domain-like"/>
    <property type="match status" value="1"/>
</dbReference>
<reference evidence="4" key="1">
    <citation type="submission" date="2020-10" db="EMBL/GenBank/DDBJ databases">
        <title>Unveiling of a novel bifunctional photoreceptor, Dualchrome1, isolated from a cosmopolitan green alga.</title>
        <authorList>
            <person name="Suzuki S."/>
            <person name="Kawachi M."/>
        </authorList>
    </citation>
    <scope>NUCLEOTIDE SEQUENCE</scope>
    <source>
        <strain evidence="4">NIES 2893</strain>
    </source>
</reference>
<dbReference type="InterPro" id="IPR013332">
    <property type="entry name" value="KPR_N"/>
</dbReference>
<name>A0A830HQV8_9CHLO</name>
<accession>A0A830HQV8</accession>
<evidence type="ECO:0000313" key="4">
    <source>
        <dbReference type="EMBL" id="GHP09075.1"/>
    </source>
</evidence>
<feature type="domain" description="Ketopantoate reductase C-terminal" evidence="3">
    <location>
        <begin position="295"/>
        <end position="412"/>
    </location>
</feature>
<dbReference type="InterPro" id="IPR008927">
    <property type="entry name" value="6-PGluconate_DH-like_C_sf"/>
</dbReference>
<dbReference type="GO" id="GO:0005737">
    <property type="term" value="C:cytoplasm"/>
    <property type="evidence" value="ECO:0007669"/>
    <property type="project" value="TreeGrafter"/>
</dbReference>
<dbReference type="PANTHER" id="PTHR21708">
    <property type="entry name" value="PROBABLE 2-DEHYDROPANTOATE 2-REDUCTASE"/>
    <property type="match status" value="1"/>
</dbReference>
<evidence type="ECO:0000259" key="3">
    <source>
        <dbReference type="Pfam" id="PF08546"/>
    </source>
</evidence>
<gene>
    <name evidence="4" type="ORF">PPROV_000781200</name>
</gene>
<dbReference type="Pfam" id="PF08546">
    <property type="entry name" value="ApbA_C"/>
    <property type="match status" value="1"/>
</dbReference>
<keyword evidence="5" id="KW-1185">Reference proteome</keyword>
<dbReference type="Gene3D" id="1.10.1040.10">
    <property type="entry name" value="N-(1-d-carboxylethyl)-l-norvaline Dehydrogenase, domain 2"/>
    <property type="match status" value="1"/>
</dbReference>
<dbReference type="InterPro" id="IPR051402">
    <property type="entry name" value="KPR-Related"/>
</dbReference>